<dbReference type="Pfam" id="PF03773">
    <property type="entry name" value="ArsP_1"/>
    <property type="match status" value="1"/>
</dbReference>
<dbReference type="PANTHER" id="PTHR42775">
    <property type="entry name" value="PERMEASE RV2963-RELATED"/>
    <property type="match status" value="1"/>
</dbReference>
<dbReference type="EMBL" id="CP138858">
    <property type="protein sequence ID" value="WPJ97696.1"/>
    <property type="molecule type" value="Genomic_DNA"/>
</dbReference>
<keyword evidence="9" id="KW-1185">Reference proteome</keyword>
<comment type="similarity">
    <text evidence="2">Belongs to the UPF0718 family.</text>
</comment>
<feature type="transmembrane region" description="Helical" evidence="7">
    <location>
        <begin position="99"/>
        <end position="121"/>
    </location>
</feature>
<organism evidence="8 9">
    <name type="scientific">Coraliomargarita algicola</name>
    <dbReference type="NCBI Taxonomy" id="3092156"/>
    <lineage>
        <taxon>Bacteria</taxon>
        <taxon>Pseudomonadati</taxon>
        <taxon>Verrucomicrobiota</taxon>
        <taxon>Opitutia</taxon>
        <taxon>Puniceicoccales</taxon>
        <taxon>Coraliomargaritaceae</taxon>
        <taxon>Coraliomargarita</taxon>
    </lineage>
</organism>
<feature type="transmembrane region" description="Helical" evidence="7">
    <location>
        <begin position="259"/>
        <end position="277"/>
    </location>
</feature>
<gene>
    <name evidence="8" type="ORF">SH580_08235</name>
</gene>
<comment type="subcellular location">
    <subcellularLocation>
        <location evidence="1">Cell membrane</location>
        <topology evidence="1">Multi-pass membrane protein</topology>
    </subcellularLocation>
</comment>
<feature type="transmembrane region" description="Helical" evidence="7">
    <location>
        <begin position="133"/>
        <end position="151"/>
    </location>
</feature>
<keyword evidence="6 7" id="KW-0472">Membrane</keyword>
<feature type="transmembrane region" description="Helical" evidence="7">
    <location>
        <begin position="36"/>
        <end position="54"/>
    </location>
</feature>
<evidence type="ECO:0000256" key="6">
    <source>
        <dbReference type="ARBA" id="ARBA00023136"/>
    </source>
</evidence>
<accession>A0ABZ0RQK2</accession>
<evidence type="ECO:0000256" key="1">
    <source>
        <dbReference type="ARBA" id="ARBA00004651"/>
    </source>
</evidence>
<keyword evidence="4 7" id="KW-0812">Transmembrane</keyword>
<keyword evidence="3" id="KW-1003">Cell membrane</keyword>
<evidence type="ECO:0000313" key="8">
    <source>
        <dbReference type="EMBL" id="WPJ97696.1"/>
    </source>
</evidence>
<dbReference type="InterPro" id="IPR005524">
    <property type="entry name" value="DUF318"/>
</dbReference>
<evidence type="ECO:0000256" key="4">
    <source>
        <dbReference type="ARBA" id="ARBA00022692"/>
    </source>
</evidence>
<feature type="transmembrane region" description="Helical" evidence="7">
    <location>
        <begin position="196"/>
        <end position="214"/>
    </location>
</feature>
<evidence type="ECO:0000256" key="7">
    <source>
        <dbReference type="SAM" id="Phobius"/>
    </source>
</evidence>
<evidence type="ECO:0000313" key="9">
    <source>
        <dbReference type="Proteomes" id="UP001324993"/>
    </source>
</evidence>
<reference evidence="8 9" key="1">
    <citation type="submission" date="2023-11" db="EMBL/GenBank/DDBJ databases">
        <title>Coraliomargarita sp. nov., isolated from marine algae.</title>
        <authorList>
            <person name="Lee J.K."/>
            <person name="Baek J.H."/>
            <person name="Kim J.M."/>
            <person name="Choi D.G."/>
            <person name="Jeon C.O."/>
        </authorList>
    </citation>
    <scope>NUCLEOTIDE SEQUENCE [LARGE SCALE GENOMIC DNA]</scope>
    <source>
        <strain evidence="8 9">J2-16</strain>
    </source>
</reference>
<dbReference type="RefSeq" id="WP_319834526.1">
    <property type="nucleotide sequence ID" value="NZ_CP138858.1"/>
</dbReference>
<keyword evidence="5 7" id="KW-1133">Transmembrane helix</keyword>
<feature type="transmembrane region" description="Helical" evidence="7">
    <location>
        <begin position="289"/>
        <end position="310"/>
    </location>
</feature>
<feature type="transmembrane region" description="Helical" evidence="7">
    <location>
        <begin position="66"/>
        <end position="93"/>
    </location>
</feature>
<evidence type="ECO:0000256" key="3">
    <source>
        <dbReference type="ARBA" id="ARBA00022475"/>
    </source>
</evidence>
<dbReference type="Proteomes" id="UP001324993">
    <property type="component" value="Chromosome"/>
</dbReference>
<sequence length="317" mass="34456">MLTSIIDSLLYGALGLDPESRLVGALHFFLYDTIKIFLLLAVMVFIIGIIRTWLPEDRLKRWMGRGGLWGNMVAALFGAITPFCSCSSIPIFISLLKAGVPLGVTFSFLITSPIINEYLVILMVGEFETPITVAYVASGLFIGTVGGGILGKLKLEKHLEKDIIASANAENEVVSHTLVSRIRYGWDEAISVIKQIWLWVIIGVAAGAFIHNYVPQETIHSLMEATGIFSVPIATALGVPMYGSCAAIVPIAVVLFQKGIPIGTALAFMMAMAALSLPEAIMLRRTMQLKLIGIYFGITSLAIIFTGYLLNLLARYL</sequence>
<dbReference type="InterPro" id="IPR053166">
    <property type="entry name" value="UPF0718_permease"/>
</dbReference>
<dbReference type="PANTHER" id="PTHR42775:SF2">
    <property type="entry name" value="PERMEASE"/>
    <property type="match status" value="1"/>
</dbReference>
<protein>
    <submittedName>
        <fullName evidence="8">Permease</fullName>
    </submittedName>
</protein>
<evidence type="ECO:0000256" key="2">
    <source>
        <dbReference type="ARBA" id="ARBA00006386"/>
    </source>
</evidence>
<proteinExistence type="inferred from homology"/>
<name>A0ABZ0RQK2_9BACT</name>
<evidence type="ECO:0000256" key="5">
    <source>
        <dbReference type="ARBA" id="ARBA00022989"/>
    </source>
</evidence>
<feature type="transmembrane region" description="Helical" evidence="7">
    <location>
        <begin position="226"/>
        <end position="253"/>
    </location>
</feature>